<accession>A0A8J7UIR0</accession>
<evidence type="ECO:0000313" key="9">
    <source>
        <dbReference type="EMBL" id="MBP0437909.1"/>
    </source>
</evidence>
<keyword evidence="3 7" id="KW-0547">Nucleotide-binding</keyword>
<dbReference type="AlphaFoldDB" id="A0A8J7UIR0"/>
<proteinExistence type="inferred from homology"/>
<evidence type="ECO:0000256" key="7">
    <source>
        <dbReference type="RuleBase" id="RU363037"/>
    </source>
</evidence>
<dbReference type="Gene3D" id="3.40.50.620">
    <property type="entry name" value="HUPs"/>
    <property type="match status" value="1"/>
</dbReference>
<keyword evidence="6 7" id="KW-0030">Aminoacyl-tRNA synthetase</keyword>
<name>A0A8J7UIR0_9HYPH</name>
<dbReference type="EC" id="6.1.1.-" evidence="9"/>
<keyword evidence="5 7" id="KW-0067">ATP-binding</keyword>
<gene>
    <name evidence="9" type="primary">gluQRS</name>
    <name evidence="9" type="ORF">J5Y06_04455</name>
</gene>
<feature type="domain" description="Glutamyl/glutaminyl-tRNA synthetase class Ib catalytic" evidence="8">
    <location>
        <begin position="14"/>
        <end position="286"/>
    </location>
</feature>
<dbReference type="GO" id="GO:0004818">
    <property type="term" value="F:glutamate-tRNA ligase activity"/>
    <property type="evidence" value="ECO:0007669"/>
    <property type="project" value="TreeGrafter"/>
</dbReference>
<evidence type="ECO:0000259" key="8">
    <source>
        <dbReference type="Pfam" id="PF00749"/>
    </source>
</evidence>
<reference evidence="9" key="1">
    <citation type="submission" date="2021-03" db="EMBL/GenBank/DDBJ databases">
        <title>Genome sequencing and assembly of Tianweitania sediminis.</title>
        <authorList>
            <person name="Chhetri G."/>
        </authorList>
    </citation>
    <scope>NUCLEOTIDE SEQUENCE</scope>
    <source>
        <strain evidence="9">Z8</strain>
    </source>
</reference>
<protein>
    <submittedName>
        <fullName evidence="9">tRNA glutamyl-Q(34) synthetase GluQRS</fullName>
        <ecNumber evidence="9">6.1.1.-</ecNumber>
    </submittedName>
</protein>
<dbReference type="Pfam" id="PF00749">
    <property type="entry name" value="tRNA-synt_1c"/>
    <property type="match status" value="1"/>
</dbReference>
<comment type="similarity">
    <text evidence="7">Belongs to the class-I aminoacyl-tRNA synthetase family.</text>
</comment>
<dbReference type="InterPro" id="IPR001412">
    <property type="entry name" value="aa-tRNA-synth_I_CS"/>
</dbReference>
<keyword evidence="2" id="KW-0479">Metal-binding</keyword>
<dbReference type="PROSITE" id="PS00178">
    <property type="entry name" value="AA_TRNA_LIGASE_I"/>
    <property type="match status" value="1"/>
</dbReference>
<comment type="caution">
    <text evidence="9">The sequence shown here is derived from an EMBL/GenBank/DDBJ whole genome shotgun (WGS) entry which is preliminary data.</text>
</comment>
<dbReference type="InterPro" id="IPR014729">
    <property type="entry name" value="Rossmann-like_a/b/a_fold"/>
</dbReference>
<dbReference type="PANTHER" id="PTHR43311">
    <property type="entry name" value="GLUTAMATE--TRNA LIGASE"/>
    <property type="match status" value="1"/>
</dbReference>
<organism evidence="9 10">
    <name type="scientific">Tianweitania sediminis</name>
    <dbReference type="NCBI Taxonomy" id="1502156"/>
    <lineage>
        <taxon>Bacteria</taxon>
        <taxon>Pseudomonadati</taxon>
        <taxon>Pseudomonadota</taxon>
        <taxon>Alphaproteobacteria</taxon>
        <taxon>Hyphomicrobiales</taxon>
        <taxon>Phyllobacteriaceae</taxon>
        <taxon>Tianweitania</taxon>
    </lineage>
</organism>
<dbReference type="InterPro" id="IPR020058">
    <property type="entry name" value="Glu/Gln-tRNA-synth_Ib_cat-dom"/>
</dbReference>
<keyword evidence="1 7" id="KW-0436">Ligase</keyword>
<dbReference type="InterPro" id="IPR000924">
    <property type="entry name" value="Glu/Gln-tRNA-synth"/>
</dbReference>
<evidence type="ECO:0000256" key="3">
    <source>
        <dbReference type="ARBA" id="ARBA00022741"/>
    </source>
</evidence>
<evidence type="ECO:0000313" key="10">
    <source>
        <dbReference type="Proteomes" id="UP000666240"/>
    </source>
</evidence>
<keyword evidence="7" id="KW-0648">Protein biosynthesis</keyword>
<dbReference type="PRINTS" id="PR00987">
    <property type="entry name" value="TRNASYNTHGLU"/>
</dbReference>
<dbReference type="GO" id="GO:0005524">
    <property type="term" value="F:ATP binding"/>
    <property type="evidence" value="ECO:0007669"/>
    <property type="project" value="UniProtKB-KW"/>
</dbReference>
<dbReference type="RefSeq" id="WP_209333864.1">
    <property type="nucleotide sequence ID" value="NZ_JAGIYY010000001.1"/>
</dbReference>
<keyword evidence="10" id="KW-1185">Reference proteome</keyword>
<dbReference type="InterPro" id="IPR049940">
    <property type="entry name" value="GluQ/Sye"/>
</dbReference>
<evidence type="ECO:0000256" key="1">
    <source>
        <dbReference type="ARBA" id="ARBA00022598"/>
    </source>
</evidence>
<dbReference type="EMBL" id="JAGIYY010000001">
    <property type="protein sequence ID" value="MBP0437909.1"/>
    <property type="molecule type" value="Genomic_DNA"/>
</dbReference>
<sequence>MVPASRSNPVPTYRFAPSPTGRLHLGHALSALLNEAAARQNNGRFLLRIEDIDQGRSTEENVAGILQDLRWLGLQWEEPVRQQSRHMADYGDALARLQHQGLVYPAFLSRGEVREQITVAEASGLKWPRDPDGVPLYPTAERFLTDAVRTAKMAEPHAWRLNMDAALQVAGALTWTETGAGPGGETGTIRADPAAWGDIVIARKEIPTSYNLAVVVDDALQGITTVLRGRDLFHATSVQRLLQVLLGLPEPVYHHHRLILDEGGRKLSKSIGSQSLNALRQAGMSPTDIRHILGIG</sequence>
<keyword evidence="4" id="KW-0862">Zinc</keyword>
<evidence type="ECO:0000256" key="2">
    <source>
        <dbReference type="ARBA" id="ARBA00022723"/>
    </source>
</evidence>
<dbReference type="GO" id="GO:0005829">
    <property type="term" value="C:cytosol"/>
    <property type="evidence" value="ECO:0007669"/>
    <property type="project" value="TreeGrafter"/>
</dbReference>
<dbReference type="SUPFAM" id="SSF52374">
    <property type="entry name" value="Nucleotidylyl transferase"/>
    <property type="match status" value="1"/>
</dbReference>
<evidence type="ECO:0000256" key="6">
    <source>
        <dbReference type="ARBA" id="ARBA00023146"/>
    </source>
</evidence>
<dbReference type="GO" id="GO:0006424">
    <property type="term" value="P:glutamyl-tRNA aminoacylation"/>
    <property type="evidence" value="ECO:0007669"/>
    <property type="project" value="TreeGrafter"/>
</dbReference>
<evidence type="ECO:0000256" key="4">
    <source>
        <dbReference type="ARBA" id="ARBA00022833"/>
    </source>
</evidence>
<dbReference type="PANTHER" id="PTHR43311:SF1">
    <property type="entry name" value="GLUTAMYL-Q TRNA(ASP) SYNTHETASE"/>
    <property type="match status" value="1"/>
</dbReference>
<evidence type="ECO:0000256" key="5">
    <source>
        <dbReference type="ARBA" id="ARBA00022840"/>
    </source>
</evidence>
<dbReference type="NCBIfam" id="NF004315">
    <property type="entry name" value="PRK05710.1-4"/>
    <property type="match status" value="1"/>
</dbReference>
<dbReference type="Proteomes" id="UP000666240">
    <property type="component" value="Unassembled WGS sequence"/>
</dbReference>